<dbReference type="InterPro" id="IPR043129">
    <property type="entry name" value="ATPase_NBD"/>
</dbReference>
<gene>
    <name evidence="2" type="ORF">QV13_25680</name>
</gene>
<dbReference type="SUPFAM" id="SSF53067">
    <property type="entry name" value="Actin-like ATPase domain"/>
    <property type="match status" value="2"/>
</dbReference>
<accession>A0A1C2DEA3</accession>
<evidence type="ECO:0000313" key="3">
    <source>
        <dbReference type="Proteomes" id="UP000094412"/>
    </source>
</evidence>
<dbReference type="STRING" id="1566387.QV13_25680"/>
<evidence type="ECO:0000313" key="2">
    <source>
        <dbReference type="EMBL" id="OCX12956.1"/>
    </source>
</evidence>
<reference evidence="2 3" key="1">
    <citation type="submission" date="2016-08" db="EMBL/GenBank/DDBJ databases">
        <title>Whole genome sequence of Mesorhizobium sp. strain UASWS1009 isolated from industrial sewage.</title>
        <authorList>
            <person name="Crovadore J."/>
            <person name="Calmin G."/>
            <person name="Chablais R."/>
            <person name="Cochard B."/>
            <person name="Lefort F."/>
        </authorList>
    </citation>
    <scope>NUCLEOTIDE SEQUENCE [LARGE SCALE GENOMIC DNA]</scope>
    <source>
        <strain evidence="2 3">UASWS1009</strain>
    </source>
</reference>
<feature type="domain" description="ATPase BadF/BadG/BcrA/BcrD type" evidence="1">
    <location>
        <begin position="5"/>
        <end position="251"/>
    </location>
</feature>
<dbReference type="PANTHER" id="PTHR43190">
    <property type="entry name" value="N-ACETYL-D-GLUCOSAMINE KINASE"/>
    <property type="match status" value="1"/>
</dbReference>
<evidence type="ECO:0000259" key="1">
    <source>
        <dbReference type="Pfam" id="PF01869"/>
    </source>
</evidence>
<keyword evidence="2" id="KW-0808">Transferase</keyword>
<dbReference type="GO" id="GO:0016301">
    <property type="term" value="F:kinase activity"/>
    <property type="evidence" value="ECO:0007669"/>
    <property type="project" value="UniProtKB-KW"/>
</dbReference>
<keyword evidence="3" id="KW-1185">Reference proteome</keyword>
<dbReference type="AlphaFoldDB" id="A0A1C2DEA3"/>
<sequence length="293" mass="30113">MTFVLGIDGGGTSCRAALATADGAILGRAKAGAANIRSDLTGARTNIVEAARQAFLAAGEDPDLIPQTPAVLGLAGANVGTYKQQLEAILPFSRSSVETDAEIALEGAVGSGDGAMAILGTGTAYMVRKNGKSRPIGGWGFQVGDQGSGARIGRDLLEQTLLAYDGVREPSPLTAEMMGVFRNNPQDVVEFTTNAKPGDFGGFAPKVFDYAAKGDAVATWIVDKAVADVEASLGVLGLEAGDPLCLLGGLAPLYAPRLSERHRALLKTPLDDALGGAVRMAVRMFAAPVEAAR</sequence>
<dbReference type="RefSeq" id="WP_024924390.1">
    <property type="nucleotide sequence ID" value="NZ_MDEO01000036.1"/>
</dbReference>
<proteinExistence type="predicted"/>
<dbReference type="Gene3D" id="3.30.420.40">
    <property type="match status" value="2"/>
</dbReference>
<dbReference type="OrthoDB" id="63487at2"/>
<organism evidence="2 3">
    <name type="scientific">Mesorhizobium hungaricum</name>
    <dbReference type="NCBI Taxonomy" id="1566387"/>
    <lineage>
        <taxon>Bacteria</taxon>
        <taxon>Pseudomonadati</taxon>
        <taxon>Pseudomonadota</taxon>
        <taxon>Alphaproteobacteria</taxon>
        <taxon>Hyphomicrobiales</taxon>
        <taxon>Phyllobacteriaceae</taxon>
        <taxon>Mesorhizobium</taxon>
    </lineage>
</organism>
<keyword evidence="2" id="KW-0418">Kinase</keyword>
<dbReference type="EMBL" id="MDEO01000036">
    <property type="protein sequence ID" value="OCX12956.1"/>
    <property type="molecule type" value="Genomic_DNA"/>
</dbReference>
<dbReference type="InterPro" id="IPR052519">
    <property type="entry name" value="Euk-type_GlcNAc_Kinase"/>
</dbReference>
<protein>
    <submittedName>
        <fullName evidence="2">N-acetylglucosamine kinase</fullName>
    </submittedName>
</protein>
<dbReference type="InterPro" id="IPR002731">
    <property type="entry name" value="ATPase_BadF"/>
</dbReference>
<name>A0A1C2DEA3_9HYPH</name>
<dbReference type="CDD" id="cd24082">
    <property type="entry name" value="ASKHA_NBD_GspK-like"/>
    <property type="match status" value="1"/>
</dbReference>
<dbReference type="Proteomes" id="UP000094412">
    <property type="component" value="Unassembled WGS sequence"/>
</dbReference>
<dbReference type="Pfam" id="PF01869">
    <property type="entry name" value="BcrAD_BadFG"/>
    <property type="match status" value="1"/>
</dbReference>
<dbReference type="PANTHER" id="PTHR43190:SF3">
    <property type="entry name" value="N-ACETYL-D-GLUCOSAMINE KINASE"/>
    <property type="match status" value="1"/>
</dbReference>
<comment type="caution">
    <text evidence="2">The sequence shown here is derived from an EMBL/GenBank/DDBJ whole genome shotgun (WGS) entry which is preliminary data.</text>
</comment>